<dbReference type="Proteomes" id="UP001597383">
    <property type="component" value="Unassembled WGS sequence"/>
</dbReference>
<comment type="caution">
    <text evidence="2">The sequence shown here is derived from an EMBL/GenBank/DDBJ whole genome shotgun (WGS) entry which is preliminary data.</text>
</comment>
<accession>A0ABW4VXI3</accession>
<protein>
    <submittedName>
        <fullName evidence="2">Uncharacterized protein</fullName>
    </submittedName>
</protein>
<evidence type="ECO:0000313" key="3">
    <source>
        <dbReference type="Proteomes" id="UP001597383"/>
    </source>
</evidence>
<gene>
    <name evidence="2" type="ORF">ACFSJF_08740</name>
</gene>
<proteinExistence type="predicted"/>
<name>A0ABW4VXI3_9BACI</name>
<keyword evidence="3" id="KW-1185">Reference proteome</keyword>
<organism evidence="2 3">
    <name type="scientific">Ornithinibacillus salinisoli</name>
    <dbReference type="NCBI Taxonomy" id="1848459"/>
    <lineage>
        <taxon>Bacteria</taxon>
        <taxon>Bacillati</taxon>
        <taxon>Bacillota</taxon>
        <taxon>Bacilli</taxon>
        <taxon>Bacillales</taxon>
        <taxon>Bacillaceae</taxon>
        <taxon>Ornithinibacillus</taxon>
    </lineage>
</organism>
<dbReference type="RefSeq" id="WP_377556427.1">
    <property type="nucleotide sequence ID" value="NZ_JBHUHQ010000015.1"/>
</dbReference>
<reference evidence="3" key="1">
    <citation type="journal article" date="2019" name="Int. J. Syst. Evol. Microbiol.">
        <title>The Global Catalogue of Microorganisms (GCM) 10K type strain sequencing project: providing services to taxonomists for standard genome sequencing and annotation.</title>
        <authorList>
            <consortium name="The Broad Institute Genomics Platform"/>
            <consortium name="The Broad Institute Genome Sequencing Center for Infectious Disease"/>
            <person name="Wu L."/>
            <person name="Ma J."/>
        </authorList>
    </citation>
    <scope>NUCLEOTIDE SEQUENCE [LARGE SCALE GENOMIC DNA]</scope>
    <source>
        <strain evidence="3">R28</strain>
    </source>
</reference>
<dbReference type="EMBL" id="JBHUHQ010000015">
    <property type="protein sequence ID" value="MFD2044349.1"/>
    <property type="molecule type" value="Genomic_DNA"/>
</dbReference>
<keyword evidence="1" id="KW-0812">Transmembrane</keyword>
<keyword evidence="1" id="KW-0472">Membrane</keyword>
<evidence type="ECO:0000313" key="2">
    <source>
        <dbReference type="EMBL" id="MFD2044349.1"/>
    </source>
</evidence>
<sequence length="199" mass="23436">MKKTKWILILTFALLIMLITLIMLNKNNNSLQEMYIKNSIIDHLSQFSINIKSLNNELEDVISNERITLNKSEVLKTNVLQTSKHLNDFKNNYNEFIIDEEELILDASIPEYRLIEVQNNLHILNQKLVSKNYDQNIIHEISLEELELLKSSQTITSYYNGVMETLESKFISEKIKNKSDFKRSEPWLDFIKKLGNDIR</sequence>
<feature type="transmembrane region" description="Helical" evidence="1">
    <location>
        <begin position="6"/>
        <end position="24"/>
    </location>
</feature>
<keyword evidence="1" id="KW-1133">Transmembrane helix</keyword>
<evidence type="ECO:0000256" key="1">
    <source>
        <dbReference type="SAM" id="Phobius"/>
    </source>
</evidence>